<dbReference type="EMBL" id="CYRY02045663">
    <property type="protein sequence ID" value="VCX41177.1"/>
    <property type="molecule type" value="Genomic_DNA"/>
</dbReference>
<evidence type="ECO:0000313" key="2">
    <source>
        <dbReference type="Proteomes" id="UP000269945"/>
    </source>
</evidence>
<sequence>MLLGNDKLDMKCDYECNEGKSSSTISQYYYVTC</sequence>
<dbReference type="AlphaFoldDB" id="A0A9X9Q9Y3"/>
<evidence type="ECO:0000313" key="1">
    <source>
        <dbReference type="EMBL" id="VCX41177.1"/>
    </source>
</evidence>
<name>A0A9X9Q9Y3_GULGU</name>
<organism evidence="1 2">
    <name type="scientific">Gulo gulo</name>
    <name type="common">Wolverine</name>
    <name type="synonym">Gluton</name>
    <dbReference type="NCBI Taxonomy" id="48420"/>
    <lineage>
        <taxon>Eukaryota</taxon>
        <taxon>Metazoa</taxon>
        <taxon>Chordata</taxon>
        <taxon>Craniata</taxon>
        <taxon>Vertebrata</taxon>
        <taxon>Euteleostomi</taxon>
        <taxon>Mammalia</taxon>
        <taxon>Eutheria</taxon>
        <taxon>Laurasiatheria</taxon>
        <taxon>Carnivora</taxon>
        <taxon>Caniformia</taxon>
        <taxon>Musteloidea</taxon>
        <taxon>Mustelidae</taxon>
        <taxon>Guloninae</taxon>
        <taxon>Gulo</taxon>
    </lineage>
</organism>
<accession>A0A9X9Q9Y3</accession>
<dbReference type="Proteomes" id="UP000269945">
    <property type="component" value="Unassembled WGS sequence"/>
</dbReference>
<keyword evidence="2" id="KW-1185">Reference proteome</keyword>
<proteinExistence type="predicted"/>
<gene>
    <name evidence="1" type="ORF">BN2614_LOCUS1</name>
</gene>
<protein>
    <submittedName>
        <fullName evidence="1">Uncharacterized protein</fullName>
    </submittedName>
</protein>
<comment type="caution">
    <text evidence="1">The sequence shown here is derived from an EMBL/GenBank/DDBJ whole genome shotgun (WGS) entry which is preliminary data.</text>
</comment>
<reference evidence="1 2" key="1">
    <citation type="submission" date="2018-10" db="EMBL/GenBank/DDBJ databases">
        <authorList>
            <person name="Ekblom R."/>
            <person name="Jareborg N."/>
        </authorList>
    </citation>
    <scope>NUCLEOTIDE SEQUENCE [LARGE SCALE GENOMIC DNA]</scope>
    <source>
        <tissue evidence="1">Muscle</tissue>
    </source>
</reference>